<gene>
    <name evidence="2" type="ORF">BESB_030290</name>
</gene>
<feature type="compositionally biased region" description="Polar residues" evidence="1">
    <location>
        <begin position="538"/>
        <end position="551"/>
    </location>
</feature>
<feature type="region of interest" description="Disordered" evidence="1">
    <location>
        <begin position="1"/>
        <end position="26"/>
    </location>
</feature>
<feature type="compositionally biased region" description="Basic and acidic residues" evidence="1">
    <location>
        <begin position="14"/>
        <end position="26"/>
    </location>
</feature>
<feature type="region of interest" description="Disordered" evidence="1">
    <location>
        <begin position="348"/>
        <end position="373"/>
    </location>
</feature>
<sequence length="558" mass="63472">MQPASRPSARKHIRQEDRSRTESPSRYLMHLEDVRYVIDQLRSNRPRFLASTAHRRQVELRSCSWWSLTSSSTDKDDAAVQITPECTEDVTDHRVQCHPGTGGHQLSSEQEHGLESHQQPLLCPDRDEKSVQEGVVQCPSQGCSDAPTHISEPRGLQRSRRNLVPSATSMQPSTVTDRGDDLDTYLAELLVPFLHDGLVALCRTVELMMSDTDRRRLGNGYHNRFNPLCWLAQYLFRHNPTPRPRISKNSKCIGNENTELPDRLPGDRNVCFQRRVNCKYRPFYDLFKDIVNDERARRDFLLRKEEVRYVFDAFRHEKGCRQHNEGAARNLPHRPPQINDIAVEGEVGNRSGAGDRKGVGVVAPPPVPQNTASTTGEAEAARVVHQHGSAWEAVPQDGNETENLETRPYTPIAVDDIPDLLERLDRLWEMGGRMAELFEKSTLPLVPTGDFKLVNYILPLQQAELVTVDSDDVQIGEFWEFLKDYTEVQYWIRRELYNKRQQNVQLHRRSAMGVAVIDGLNGRNMVVAQKGDDDNVGDSESTKYQELSASNGIPFPPL</sequence>
<dbReference type="CDD" id="cd22968">
    <property type="entry name" value="DD_EFCAB5"/>
    <property type="match status" value="1"/>
</dbReference>
<reference evidence="2 3" key="1">
    <citation type="submission" date="2017-09" db="EMBL/GenBank/DDBJ databases">
        <title>Genome sequencing of Besnoitia besnoiti strain Bb-Ger1.</title>
        <authorList>
            <person name="Schares G."/>
            <person name="Venepally P."/>
            <person name="Lorenzi H.A."/>
        </authorList>
    </citation>
    <scope>NUCLEOTIDE SEQUENCE [LARGE SCALE GENOMIC DNA]</scope>
    <source>
        <strain evidence="2 3">Bb-Ger1</strain>
    </source>
</reference>
<dbReference type="EMBL" id="NWUJ01000016">
    <property type="protein sequence ID" value="PFH31155.1"/>
    <property type="molecule type" value="Genomic_DNA"/>
</dbReference>
<dbReference type="GeneID" id="40308081"/>
<keyword evidence="3" id="KW-1185">Reference proteome</keyword>
<proteinExistence type="predicted"/>
<dbReference type="AlphaFoldDB" id="A0A2A9LZG2"/>
<comment type="caution">
    <text evidence="2">The sequence shown here is derived from an EMBL/GenBank/DDBJ whole genome shotgun (WGS) entry which is preliminary data.</text>
</comment>
<organism evidence="2 3">
    <name type="scientific">Besnoitia besnoiti</name>
    <name type="common">Apicomplexan protozoan</name>
    <dbReference type="NCBI Taxonomy" id="94643"/>
    <lineage>
        <taxon>Eukaryota</taxon>
        <taxon>Sar</taxon>
        <taxon>Alveolata</taxon>
        <taxon>Apicomplexa</taxon>
        <taxon>Conoidasida</taxon>
        <taxon>Coccidia</taxon>
        <taxon>Eucoccidiorida</taxon>
        <taxon>Eimeriorina</taxon>
        <taxon>Sarcocystidae</taxon>
        <taxon>Besnoitia</taxon>
    </lineage>
</organism>
<evidence type="ECO:0000313" key="3">
    <source>
        <dbReference type="Proteomes" id="UP000224006"/>
    </source>
</evidence>
<dbReference type="Proteomes" id="UP000224006">
    <property type="component" value="Chromosome XIII"/>
</dbReference>
<accession>A0A2A9LZG2</accession>
<evidence type="ECO:0000313" key="2">
    <source>
        <dbReference type="EMBL" id="PFH31155.1"/>
    </source>
</evidence>
<dbReference type="OrthoDB" id="329453at2759"/>
<feature type="region of interest" description="Disordered" evidence="1">
    <location>
        <begin position="95"/>
        <end position="121"/>
    </location>
</feature>
<name>A0A2A9LZG2_BESBE</name>
<dbReference type="RefSeq" id="XP_029215164.1">
    <property type="nucleotide sequence ID" value="XM_029361697.1"/>
</dbReference>
<dbReference type="VEuPathDB" id="ToxoDB:BESB_030290"/>
<dbReference type="KEGG" id="bbes:BESB_030290"/>
<protein>
    <submittedName>
        <fullName evidence="2">Uncharacterized protein</fullName>
    </submittedName>
</protein>
<evidence type="ECO:0000256" key="1">
    <source>
        <dbReference type="SAM" id="MobiDB-lite"/>
    </source>
</evidence>
<feature type="region of interest" description="Disordered" evidence="1">
    <location>
        <begin position="528"/>
        <end position="558"/>
    </location>
</feature>